<keyword evidence="2" id="KW-0812">Transmembrane</keyword>
<gene>
    <name evidence="3" type="ORF">G6F51_010204</name>
</gene>
<proteinExistence type="inferred from homology"/>
<evidence type="ECO:0000313" key="3">
    <source>
        <dbReference type="EMBL" id="KAG1537720.1"/>
    </source>
</evidence>
<comment type="similarity">
    <text evidence="1">Belongs to the STK19 family.</text>
</comment>
<protein>
    <recommendedName>
        <fullName evidence="5">Serine-threonine protein kinase 19</fullName>
    </recommendedName>
</protein>
<dbReference type="InterPro" id="IPR018865">
    <property type="entry name" value="STK19-like"/>
</dbReference>
<name>A0A9P6Y291_RHIOR</name>
<dbReference type="GO" id="GO:0046579">
    <property type="term" value="P:positive regulation of Ras protein signal transduction"/>
    <property type="evidence" value="ECO:0007669"/>
    <property type="project" value="TreeGrafter"/>
</dbReference>
<keyword evidence="2" id="KW-1133">Transmembrane helix</keyword>
<evidence type="ECO:0008006" key="5">
    <source>
        <dbReference type="Google" id="ProtNLM"/>
    </source>
</evidence>
<comment type="caution">
    <text evidence="3">The sequence shown here is derived from an EMBL/GenBank/DDBJ whole genome shotgun (WGS) entry which is preliminary data.</text>
</comment>
<dbReference type="EMBL" id="JAANIT010002050">
    <property type="protein sequence ID" value="KAG1537720.1"/>
    <property type="molecule type" value="Genomic_DNA"/>
</dbReference>
<dbReference type="OrthoDB" id="10261701at2759"/>
<accession>A0A9P6Y291</accession>
<feature type="transmembrane region" description="Helical" evidence="2">
    <location>
        <begin position="143"/>
        <end position="166"/>
    </location>
</feature>
<organism evidence="3 4">
    <name type="scientific">Rhizopus oryzae</name>
    <name type="common">Mucormycosis agent</name>
    <name type="synonym">Rhizopus arrhizus var. delemar</name>
    <dbReference type="NCBI Taxonomy" id="64495"/>
    <lineage>
        <taxon>Eukaryota</taxon>
        <taxon>Fungi</taxon>
        <taxon>Fungi incertae sedis</taxon>
        <taxon>Mucoromycota</taxon>
        <taxon>Mucoromycotina</taxon>
        <taxon>Mucoromycetes</taxon>
        <taxon>Mucorales</taxon>
        <taxon>Mucorineae</taxon>
        <taxon>Rhizopodaceae</taxon>
        <taxon>Rhizopus</taxon>
    </lineage>
</organism>
<keyword evidence="2" id="KW-0472">Membrane</keyword>
<dbReference type="PANTHER" id="PTHR15243">
    <property type="entry name" value="SERINE/THREONINE-PROTEIN KINASE 19"/>
    <property type="match status" value="1"/>
</dbReference>
<evidence type="ECO:0000256" key="2">
    <source>
        <dbReference type="SAM" id="Phobius"/>
    </source>
</evidence>
<dbReference type="Proteomes" id="UP000717996">
    <property type="component" value="Unassembled WGS sequence"/>
</dbReference>
<dbReference type="OMA" id="NMIDHAK"/>
<dbReference type="PANTHER" id="PTHR15243:SF0">
    <property type="entry name" value="SERINE_THREONINE-PROTEIN KINASE 19"/>
    <property type="match status" value="1"/>
</dbReference>
<dbReference type="Pfam" id="PF10494">
    <property type="entry name" value="Stk19"/>
    <property type="match status" value="1"/>
</dbReference>
<reference evidence="3" key="1">
    <citation type="journal article" date="2020" name="Microb. Genom.">
        <title>Genetic diversity of clinical and environmental Mucorales isolates obtained from an investigation of mucormycosis cases among solid organ transplant recipients.</title>
        <authorList>
            <person name="Nguyen M.H."/>
            <person name="Kaul D."/>
            <person name="Muto C."/>
            <person name="Cheng S.J."/>
            <person name="Richter R.A."/>
            <person name="Bruno V.M."/>
            <person name="Liu G."/>
            <person name="Beyhan S."/>
            <person name="Sundermann A.J."/>
            <person name="Mounaud S."/>
            <person name="Pasculle A.W."/>
            <person name="Nierman W.C."/>
            <person name="Driscoll E."/>
            <person name="Cumbie R."/>
            <person name="Clancy C.J."/>
            <person name="Dupont C.L."/>
        </authorList>
    </citation>
    <scope>NUCLEOTIDE SEQUENCE</scope>
    <source>
        <strain evidence="3">GL16</strain>
    </source>
</reference>
<sequence>MNNRQRIDAEQTLYRTQQRVKKPDVYRNNIKKAKRIRHELLAQEEDEMEDDFVMQIASDSVNAASYLIGLNDTTVPVCFIHQIYSILPNPTLIDKELQEAIEKGEWRKFHVIGSVEDEYVIIKTEDYLKMMDEIKQEENNKTVFGNLVFLASSLFFFSDIQVDIFIRLIKDKRYYSQVTISAKDLNSFGINDADIKQLVMNGFLLPHLQVGLYWFSFRKQGHFMTNISNGRSEITRILKKRATKDIMESLLKSKRLHKTRLNMEFLLHDLVGSGRVERYSIGSTGNVIKLTNKGL</sequence>
<dbReference type="AlphaFoldDB" id="A0A9P6Y291"/>
<evidence type="ECO:0000256" key="1">
    <source>
        <dbReference type="ARBA" id="ARBA00093458"/>
    </source>
</evidence>
<evidence type="ECO:0000313" key="4">
    <source>
        <dbReference type="Proteomes" id="UP000717996"/>
    </source>
</evidence>